<comment type="caution">
    <text evidence="1">The sequence shown here is derived from an EMBL/GenBank/DDBJ whole genome shotgun (WGS) entry which is preliminary data.</text>
</comment>
<protein>
    <submittedName>
        <fullName evidence="1">Uncharacterized protein</fullName>
    </submittedName>
</protein>
<dbReference type="Proteomes" id="UP001230649">
    <property type="component" value="Unassembled WGS sequence"/>
</dbReference>
<dbReference type="EMBL" id="JASBWS010000098">
    <property type="protein sequence ID" value="KAJ9097952.1"/>
    <property type="molecule type" value="Genomic_DNA"/>
</dbReference>
<organism evidence="1 2">
    <name type="scientific">Naganishia adeliensis</name>
    <dbReference type="NCBI Taxonomy" id="92952"/>
    <lineage>
        <taxon>Eukaryota</taxon>
        <taxon>Fungi</taxon>
        <taxon>Dikarya</taxon>
        <taxon>Basidiomycota</taxon>
        <taxon>Agaricomycotina</taxon>
        <taxon>Tremellomycetes</taxon>
        <taxon>Filobasidiales</taxon>
        <taxon>Filobasidiaceae</taxon>
        <taxon>Naganishia</taxon>
    </lineage>
</organism>
<reference evidence="1" key="1">
    <citation type="submission" date="2023-04" db="EMBL/GenBank/DDBJ databases">
        <title>Draft Genome sequencing of Naganishia species isolated from polar environments using Oxford Nanopore Technology.</title>
        <authorList>
            <person name="Leo P."/>
            <person name="Venkateswaran K."/>
        </authorList>
    </citation>
    <scope>NUCLEOTIDE SEQUENCE</scope>
    <source>
        <strain evidence="1">MNA-CCFEE 5262</strain>
    </source>
</reference>
<proteinExistence type="predicted"/>
<name>A0ACC2VHB0_9TREE</name>
<gene>
    <name evidence="1" type="ORF">QFC20_006082</name>
</gene>
<keyword evidence="2" id="KW-1185">Reference proteome</keyword>
<accession>A0ACC2VHB0</accession>
<evidence type="ECO:0000313" key="1">
    <source>
        <dbReference type="EMBL" id="KAJ9097952.1"/>
    </source>
</evidence>
<sequence>MQALQQPPPVPAEPAHLLYTPPDWLVSRHRIHLGRDCTKTLTKPFRTARDRLLAHQIASLEALYQTDDRPQWHTFRVEDDARQQRARNLLAGVGCDLREDPDVRRKFKIGGGWVSRTKFPKRYRVWVCNCGYNRQQSDIRMTPWDETGCLAHVAVVMQAPGNIATSKIVHVLIYANHNCEKALMVRLPAVPLHTSVYHHALIEVRSGVKFPVIRERNGERIEQGSPLYIGINEPNRNSHRYEIKAYDSVTLYRKYYLSLGVGLDPRQQAHVVMHRWMTPGNPGYNEQIALNVPHFESLAVGQERFEAVIITEQMREAAWRFGHRQQMILDGTFGVSQERLLCFILMVVDQNYRGVPVGFILFTPLAEHLATHGSYDADVLVRLLQAWKVGIEQGRNDEFEPYSWGNGKRSRYPRILRGERANDRIIAQAIEDIKTRVKSLEDRLLNALTFEAALNALQEETALFLRMKEDERLPGEVRATAAGAWDYLGYLRKTWVKENLWMAWAEIGRTRLAQALDIPLGSVINTSNHLESFNNVLKNGWLRRCSTGRGRRLRTDVLVALLITRVIPGIFRTRAIAERERNWMANLLEGLLAPQLIDAANLNRRAAREQRALERRKIQTIPDKWRAQEIFARGRVQQLWLAFDFSRLNAVCVPEFNPNRLRIFDEMNYELCLRYTVMMGCWTGRCSCPDFSQRGGACKHLRALQLSINTADNRPSGLPLIHFPSSLEEAKEAEQQLLPQPSTSTLQPFQPHPTSTKEYEKQVLESVTELGEQLMESGEEFAVPEDAEVVVEET</sequence>
<evidence type="ECO:0000313" key="2">
    <source>
        <dbReference type="Proteomes" id="UP001230649"/>
    </source>
</evidence>